<keyword evidence="1" id="KW-1185">Reference proteome</keyword>
<evidence type="ECO:0000313" key="1">
    <source>
        <dbReference type="Proteomes" id="UP000095283"/>
    </source>
</evidence>
<name>A0A1I7WVJ7_HETBA</name>
<accession>A0A1I7WVJ7</accession>
<dbReference type="AlphaFoldDB" id="A0A1I7WVJ7"/>
<evidence type="ECO:0000313" key="2">
    <source>
        <dbReference type="WBParaSite" id="Hba_09187"/>
    </source>
</evidence>
<dbReference type="Proteomes" id="UP000095283">
    <property type="component" value="Unplaced"/>
</dbReference>
<organism evidence="1 2">
    <name type="scientific">Heterorhabditis bacteriophora</name>
    <name type="common">Entomopathogenic nematode worm</name>
    <dbReference type="NCBI Taxonomy" id="37862"/>
    <lineage>
        <taxon>Eukaryota</taxon>
        <taxon>Metazoa</taxon>
        <taxon>Ecdysozoa</taxon>
        <taxon>Nematoda</taxon>
        <taxon>Chromadorea</taxon>
        <taxon>Rhabditida</taxon>
        <taxon>Rhabditina</taxon>
        <taxon>Rhabditomorpha</taxon>
        <taxon>Strongyloidea</taxon>
        <taxon>Heterorhabditidae</taxon>
        <taxon>Heterorhabditis</taxon>
    </lineage>
</organism>
<sequence>MPSSNHTNRQCSRADCPQCGRDYHRLLCLRDNSVTAHPNSTRNNISAQARPINEQRRMSASQNNSIINNSIGHQDTTHSNLSHRQHILMTADGEVWNYNTQQYELSMILFDSGSHLSFIQESPAKHLELKTSGDTKITLSGLGGCTERFNSKTASTRFRTITGQILEVQLSTKPLISNEFESATISKQDSQFLEKLNIALSNPRTSG</sequence>
<protein>
    <submittedName>
        <fullName evidence="2">DUF1758 domain-containing protein</fullName>
    </submittedName>
</protein>
<dbReference type="WBParaSite" id="Hba_09187">
    <property type="protein sequence ID" value="Hba_09187"/>
    <property type="gene ID" value="Hba_09187"/>
</dbReference>
<proteinExistence type="predicted"/>
<reference evidence="2" key="1">
    <citation type="submission" date="2016-11" db="UniProtKB">
        <authorList>
            <consortium name="WormBaseParasite"/>
        </authorList>
    </citation>
    <scope>IDENTIFICATION</scope>
</reference>